<comment type="caution">
    <text evidence="2">The sequence shown here is derived from an EMBL/GenBank/DDBJ whole genome shotgun (WGS) entry which is preliminary data.</text>
</comment>
<keyword evidence="3" id="KW-1185">Reference proteome</keyword>
<feature type="domain" description="Penicillin-binding protein transpeptidase" evidence="1">
    <location>
        <begin position="1"/>
        <end position="103"/>
    </location>
</feature>
<proteinExistence type="predicted"/>
<dbReference type="SUPFAM" id="SSF56601">
    <property type="entry name" value="beta-lactamase/transpeptidase-like"/>
    <property type="match status" value="1"/>
</dbReference>
<gene>
    <name evidence="2" type="ORF">AN963_27340</name>
</gene>
<reference evidence="2 3" key="1">
    <citation type="submission" date="2015-09" db="EMBL/GenBank/DDBJ databases">
        <title>Genome sequencing project for genomic taxonomy and phylogenomics of Bacillus-like bacteria.</title>
        <authorList>
            <person name="Liu B."/>
            <person name="Wang J."/>
            <person name="Zhu Y."/>
            <person name="Liu G."/>
            <person name="Chen Q."/>
            <person name="Chen Z."/>
            <person name="Lan J."/>
            <person name="Che J."/>
            <person name="Ge C."/>
            <person name="Shi H."/>
            <person name="Pan Z."/>
            <person name="Liu X."/>
        </authorList>
    </citation>
    <scope>NUCLEOTIDE SEQUENCE [LARGE SCALE GENOMIC DNA]</scope>
    <source>
        <strain evidence="2 3">DSM 8552</strain>
    </source>
</reference>
<dbReference type="Gene3D" id="3.40.710.10">
    <property type="entry name" value="DD-peptidase/beta-lactamase superfamily"/>
    <property type="match status" value="1"/>
</dbReference>
<dbReference type="EMBL" id="LJJB01000013">
    <property type="protein sequence ID" value="KQL45035.1"/>
    <property type="molecule type" value="Genomic_DNA"/>
</dbReference>
<dbReference type="InterPro" id="IPR001460">
    <property type="entry name" value="PCN-bd_Tpept"/>
</dbReference>
<dbReference type="Pfam" id="PF00905">
    <property type="entry name" value="Transpeptidase"/>
    <property type="match status" value="1"/>
</dbReference>
<dbReference type="PANTHER" id="PTHR30627">
    <property type="entry name" value="PEPTIDOGLYCAN D,D-TRANSPEPTIDASE"/>
    <property type="match status" value="1"/>
</dbReference>
<protein>
    <recommendedName>
        <fullName evidence="1">Penicillin-binding protein transpeptidase domain-containing protein</fullName>
    </recommendedName>
</protein>
<dbReference type="Proteomes" id="UP000051063">
    <property type="component" value="Unassembled WGS sequence"/>
</dbReference>
<accession>A0ABR5N3F7</accession>
<evidence type="ECO:0000313" key="2">
    <source>
        <dbReference type="EMBL" id="KQL45035.1"/>
    </source>
</evidence>
<dbReference type="InterPro" id="IPR012338">
    <property type="entry name" value="Beta-lactam/transpept-like"/>
</dbReference>
<evidence type="ECO:0000313" key="3">
    <source>
        <dbReference type="Proteomes" id="UP000051063"/>
    </source>
</evidence>
<sequence length="109" mass="11784">MTPLHVADAYRAFVNGGNMIKLVLEYDGRTIGEVWKSGLMSPEVSRLWTAKMTKVIQNPAGTGYGARIEGLPLAGKTGTAELKQKKGEAGQENGWFVAFTPTSRTCLLP</sequence>
<organism evidence="2 3">
    <name type="scientific">Brevibacillus choshinensis</name>
    <dbReference type="NCBI Taxonomy" id="54911"/>
    <lineage>
        <taxon>Bacteria</taxon>
        <taxon>Bacillati</taxon>
        <taxon>Bacillota</taxon>
        <taxon>Bacilli</taxon>
        <taxon>Bacillales</taxon>
        <taxon>Paenibacillaceae</taxon>
        <taxon>Brevibacillus</taxon>
    </lineage>
</organism>
<evidence type="ECO:0000259" key="1">
    <source>
        <dbReference type="Pfam" id="PF00905"/>
    </source>
</evidence>
<dbReference type="InterPro" id="IPR050515">
    <property type="entry name" value="Beta-lactam/transpept"/>
</dbReference>
<dbReference type="RefSeq" id="WP_055747634.1">
    <property type="nucleotide sequence ID" value="NZ_LJJB01000013.1"/>
</dbReference>
<dbReference type="PANTHER" id="PTHR30627:SF25">
    <property type="entry name" value="PENICILLIN-BINDING PROTEIN 3"/>
    <property type="match status" value="1"/>
</dbReference>
<name>A0ABR5N3F7_BRECH</name>